<proteinExistence type="predicted"/>
<name>A0AC35GT66_9BILA</name>
<accession>A0AC35GT66</accession>
<dbReference type="WBParaSite" id="PS1159_v2.g8474.t2">
    <property type="protein sequence ID" value="PS1159_v2.g8474.t2"/>
    <property type="gene ID" value="PS1159_v2.g8474"/>
</dbReference>
<protein>
    <submittedName>
        <fullName evidence="2">U1 small nuclear ribonucleoprotein 70 kDa</fullName>
    </submittedName>
</protein>
<organism evidence="1 2">
    <name type="scientific">Panagrolaimus sp. PS1159</name>
    <dbReference type="NCBI Taxonomy" id="55785"/>
    <lineage>
        <taxon>Eukaryota</taxon>
        <taxon>Metazoa</taxon>
        <taxon>Ecdysozoa</taxon>
        <taxon>Nematoda</taxon>
        <taxon>Chromadorea</taxon>
        <taxon>Rhabditida</taxon>
        <taxon>Tylenchina</taxon>
        <taxon>Panagrolaimomorpha</taxon>
        <taxon>Panagrolaimoidea</taxon>
        <taxon>Panagrolaimidae</taxon>
        <taxon>Panagrolaimus</taxon>
    </lineage>
</organism>
<sequence length="324" mass="38913">MTQFLPDNLLKLFAPRPPIPYLPPPDELTVDKKRPKYQGLAEFLNQFESETKPPPPKPHIETKEEKRERWRKEKQELLAYKIEQQIAMWNPADNENATTDPYRTLFVARLNYETTESKLRREFEAYGKIKKIVIPKDKDGKPRGYCFIEYSHKSEMSLYNMANYGLFKLFFLLTFFLTFFYRVSFWVSKIRMTPKRFSNKNVYISEAYKRADGIKIDGRRVVVDYERGRTNKAWLPRRLGGGKGDTRKAREPRHISEAREAERYGNDSYEYRERSTHSRERSSRRHDSRDREDRSDRNGGSDRHRERNGSSDRYRDRDDRRRRD</sequence>
<evidence type="ECO:0000313" key="1">
    <source>
        <dbReference type="Proteomes" id="UP000887580"/>
    </source>
</evidence>
<evidence type="ECO:0000313" key="2">
    <source>
        <dbReference type="WBParaSite" id="PS1159_v2.g8474.t2"/>
    </source>
</evidence>
<reference evidence="2" key="1">
    <citation type="submission" date="2022-11" db="UniProtKB">
        <authorList>
            <consortium name="WormBaseParasite"/>
        </authorList>
    </citation>
    <scope>IDENTIFICATION</scope>
</reference>
<dbReference type="Proteomes" id="UP000887580">
    <property type="component" value="Unplaced"/>
</dbReference>